<dbReference type="PROSITE" id="PS00134">
    <property type="entry name" value="TRYPSIN_HIS"/>
    <property type="match status" value="1"/>
</dbReference>
<keyword evidence="3" id="KW-0645">Protease</keyword>
<evidence type="ECO:0000256" key="5">
    <source>
        <dbReference type="ARBA" id="ARBA00022801"/>
    </source>
</evidence>
<dbReference type="Proteomes" id="UP000694565">
    <property type="component" value="Unplaced"/>
</dbReference>
<dbReference type="Gene3D" id="2.40.10.10">
    <property type="entry name" value="Trypsin-like serine proteases"/>
    <property type="match status" value="4"/>
</dbReference>
<evidence type="ECO:0000256" key="3">
    <source>
        <dbReference type="ARBA" id="ARBA00022670"/>
    </source>
</evidence>
<dbReference type="AlphaFoldDB" id="A0A8C2WUH9"/>
<dbReference type="PRINTS" id="PR00722">
    <property type="entry name" value="CHYMOTRYPSIN"/>
</dbReference>
<evidence type="ECO:0000256" key="6">
    <source>
        <dbReference type="ARBA" id="ARBA00022825"/>
    </source>
</evidence>
<dbReference type="FunFam" id="2.40.10.10:FF:000181">
    <property type="entry name" value="Chymotrypsinogen A"/>
    <property type="match status" value="1"/>
</dbReference>
<dbReference type="SUPFAM" id="SSF50494">
    <property type="entry name" value="Trypsin-like serine proteases"/>
    <property type="match status" value="1"/>
</dbReference>
<dbReference type="CDD" id="cd00190">
    <property type="entry name" value="Tryp_SPc"/>
    <property type="match status" value="1"/>
</dbReference>
<keyword evidence="6" id="KW-0720">Serine protease</keyword>
<evidence type="ECO:0000256" key="1">
    <source>
        <dbReference type="ARBA" id="ARBA00004239"/>
    </source>
</evidence>
<reference evidence="10" key="2">
    <citation type="submission" date="2025-09" db="UniProtKB">
        <authorList>
            <consortium name="Ensembl"/>
        </authorList>
    </citation>
    <scope>IDENTIFICATION</scope>
</reference>
<dbReference type="InterPro" id="IPR018114">
    <property type="entry name" value="TRYPSIN_HIS"/>
</dbReference>
<evidence type="ECO:0000256" key="2">
    <source>
        <dbReference type="ARBA" id="ARBA00022525"/>
    </source>
</evidence>
<organism evidence="10 11">
    <name type="scientific">Cyclopterus lumpus</name>
    <name type="common">Lumpsucker</name>
    <dbReference type="NCBI Taxonomy" id="8103"/>
    <lineage>
        <taxon>Eukaryota</taxon>
        <taxon>Metazoa</taxon>
        <taxon>Chordata</taxon>
        <taxon>Craniata</taxon>
        <taxon>Vertebrata</taxon>
        <taxon>Euteleostomi</taxon>
        <taxon>Actinopterygii</taxon>
        <taxon>Neopterygii</taxon>
        <taxon>Teleostei</taxon>
        <taxon>Neoteleostei</taxon>
        <taxon>Acanthomorphata</taxon>
        <taxon>Eupercaria</taxon>
        <taxon>Perciformes</taxon>
        <taxon>Cottioidei</taxon>
        <taxon>Cottales</taxon>
        <taxon>Cyclopteridae</taxon>
        <taxon>Cyclopterus</taxon>
    </lineage>
</organism>
<dbReference type="GO" id="GO:0006508">
    <property type="term" value="P:proteolysis"/>
    <property type="evidence" value="ECO:0007669"/>
    <property type="project" value="UniProtKB-KW"/>
</dbReference>
<dbReference type="EC" id="3.4.21.1" evidence="8"/>
<evidence type="ECO:0000313" key="11">
    <source>
        <dbReference type="Proteomes" id="UP000694565"/>
    </source>
</evidence>
<dbReference type="Pfam" id="PF00089">
    <property type="entry name" value="Trypsin"/>
    <property type="match status" value="2"/>
</dbReference>
<dbReference type="InterPro" id="IPR001314">
    <property type="entry name" value="Peptidase_S1A"/>
</dbReference>
<evidence type="ECO:0000259" key="9">
    <source>
        <dbReference type="PROSITE" id="PS50240"/>
    </source>
</evidence>
<comment type="subcellular location">
    <subcellularLocation>
        <location evidence="1">Secreted</location>
        <location evidence="1">Extracellular space</location>
    </subcellularLocation>
</comment>
<evidence type="ECO:0000313" key="10">
    <source>
        <dbReference type="Ensembl" id="ENSCLMP00005008652.1"/>
    </source>
</evidence>
<accession>A0A8C2WUH9</accession>
<dbReference type="InterPro" id="IPR009003">
    <property type="entry name" value="Peptidase_S1_PA"/>
</dbReference>
<keyword evidence="11" id="KW-1185">Reference proteome</keyword>
<dbReference type="PANTHER" id="PTHR24252:SF7">
    <property type="entry name" value="HYALIN"/>
    <property type="match status" value="1"/>
</dbReference>
<dbReference type="PROSITE" id="PS50240">
    <property type="entry name" value="TRYPSIN_DOM"/>
    <property type="match status" value="1"/>
</dbReference>
<proteinExistence type="predicted"/>
<feature type="domain" description="Peptidase S1" evidence="9">
    <location>
        <begin position="17"/>
        <end position="194"/>
    </location>
</feature>
<dbReference type="PANTHER" id="PTHR24252">
    <property type="entry name" value="ACROSIN-RELATED"/>
    <property type="match status" value="1"/>
</dbReference>
<evidence type="ECO:0000256" key="8">
    <source>
        <dbReference type="ARBA" id="ARBA00044036"/>
    </source>
</evidence>
<name>A0A8C2WUH9_CYCLU</name>
<dbReference type="InterPro" id="IPR043504">
    <property type="entry name" value="Peptidase_S1_PA_chymotrypsin"/>
</dbReference>
<reference evidence="10" key="1">
    <citation type="submission" date="2025-08" db="UniProtKB">
        <authorList>
            <consortium name="Ensembl"/>
        </authorList>
    </citation>
    <scope>IDENTIFICATION</scope>
</reference>
<sequence length="212" mass="22891">YKLINSICGQAPKNPRIVGGQNASPGSWPWFVSLNKAGGPFCGGSLINDQWVLTAAHCVPGNELFNITTYLGRLTQSGPNVNLVSRKLKDIICHPSYDSQTNENDICLLKLLAPVDFTDYIQPVCLASAGSTFHSGVSSWVTGFGNTQTGKLTDDSGGPLVTKKRFGEGCARPMTPGGYTRVSQYQDWITNITGIKHPSHVFVSFSQPTKLI</sequence>
<protein>
    <recommendedName>
        <fullName evidence="8">chymotrypsin</fullName>
        <ecNumber evidence="8">3.4.21.1</ecNumber>
    </recommendedName>
</protein>
<keyword evidence="4" id="KW-0222">Digestion</keyword>
<keyword evidence="7" id="KW-1015">Disulfide bond</keyword>
<dbReference type="InterPro" id="IPR001254">
    <property type="entry name" value="Trypsin_dom"/>
</dbReference>
<keyword evidence="5" id="KW-0378">Hydrolase</keyword>
<dbReference type="SMART" id="SM00020">
    <property type="entry name" value="Tryp_SPc"/>
    <property type="match status" value="1"/>
</dbReference>
<dbReference type="GeneTree" id="ENSGT00940000163852"/>
<keyword evidence="2" id="KW-0964">Secreted</keyword>
<evidence type="ECO:0000256" key="7">
    <source>
        <dbReference type="ARBA" id="ARBA00023157"/>
    </source>
</evidence>
<evidence type="ECO:0000256" key="4">
    <source>
        <dbReference type="ARBA" id="ARBA00022757"/>
    </source>
</evidence>
<dbReference type="GO" id="GO:0007586">
    <property type="term" value="P:digestion"/>
    <property type="evidence" value="ECO:0007669"/>
    <property type="project" value="UniProtKB-KW"/>
</dbReference>
<dbReference type="GO" id="GO:0005576">
    <property type="term" value="C:extracellular region"/>
    <property type="evidence" value="ECO:0007669"/>
    <property type="project" value="UniProtKB-SubCell"/>
</dbReference>
<dbReference type="GO" id="GO:0004252">
    <property type="term" value="F:serine-type endopeptidase activity"/>
    <property type="evidence" value="ECO:0007669"/>
    <property type="project" value="UniProtKB-EC"/>
</dbReference>
<dbReference type="Ensembl" id="ENSCLMT00005009455.1">
    <property type="protein sequence ID" value="ENSCLMP00005008652.1"/>
    <property type="gene ID" value="ENSCLMG00005004956.1"/>
</dbReference>